<feature type="compositionally biased region" description="Basic and acidic residues" evidence="1">
    <location>
        <begin position="577"/>
        <end position="593"/>
    </location>
</feature>
<keyword evidence="3" id="KW-1185">Reference proteome</keyword>
<feature type="compositionally biased region" description="Basic and acidic residues" evidence="1">
    <location>
        <begin position="457"/>
        <end position="473"/>
    </location>
</feature>
<evidence type="ECO:0000313" key="2">
    <source>
        <dbReference type="EMBL" id="KAI7804081.1"/>
    </source>
</evidence>
<dbReference type="AlphaFoldDB" id="A0A9W7TWG6"/>
<dbReference type="EMBL" id="JAFHDT010000011">
    <property type="protein sequence ID" value="KAI7804081.1"/>
    <property type="molecule type" value="Genomic_DNA"/>
</dbReference>
<feature type="compositionally biased region" description="Polar residues" evidence="1">
    <location>
        <begin position="537"/>
        <end position="551"/>
    </location>
</feature>
<feature type="compositionally biased region" description="Polar residues" evidence="1">
    <location>
        <begin position="559"/>
        <end position="576"/>
    </location>
</feature>
<feature type="compositionally biased region" description="Polar residues" evidence="1">
    <location>
        <begin position="388"/>
        <end position="432"/>
    </location>
</feature>
<name>A0A9W7TWG6_TRIRA</name>
<feature type="compositionally biased region" description="Polar residues" evidence="1">
    <location>
        <begin position="795"/>
        <end position="811"/>
    </location>
</feature>
<feature type="compositionally biased region" description="Low complexity" evidence="1">
    <location>
        <begin position="632"/>
        <end position="656"/>
    </location>
</feature>
<comment type="caution">
    <text evidence="2">The sequence shown here is derived from an EMBL/GenBank/DDBJ whole genome shotgun (WGS) entry which is preliminary data.</text>
</comment>
<evidence type="ECO:0000313" key="3">
    <source>
        <dbReference type="Proteomes" id="UP001059041"/>
    </source>
</evidence>
<protein>
    <recommendedName>
        <fullName evidence="4">Serine/arginine repetitive matrix protein 2-like</fullName>
    </recommendedName>
</protein>
<feature type="compositionally biased region" description="Polar residues" evidence="1">
    <location>
        <begin position="489"/>
        <end position="513"/>
    </location>
</feature>
<feature type="region of interest" description="Disordered" evidence="1">
    <location>
        <begin position="267"/>
        <end position="727"/>
    </location>
</feature>
<reference evidence="2" key="1">
    <citation type="submission" date="2021-02" db="EMBL/GenBank/DDBJ databases">
        <title>Comparative genomics reveals that relaxation of natural selection precedes convergent phenotypic evolution of cavefish.</title>
        <authorList>
            <person name="Peng Z."/>
        </authorList>
    </citation>
    <scope>NUCLEOTIDE SEQUENCE</scope>
    <source>
        <tissue evidence="2">Muscle</tissue>
    </source>
</reference>
<evidence type="ECO:0000256" key="1">
    <source>
        <dbReference type="SAM" id="MobiDB-lite"/>
    </source>
</evidence>
<feature type="region of interest" description="Disordered" evidence="1">
    <location>
        <begin position="188"/>
        <end position="232"/>
    </location>
</feature>
<evidence type="ECO:0008006" key="4">
    <source>
        <dbReference type="Google" id="ProtNLM"/>
    </source>
</evidence>
<feature type="compositionally biased region" description="Low complexity" evidence="1">
    <location>
        <begin position="367"/>
        <end position="381"/>
    </location>
</feature>
<sequence length="903" mass="98890">MPLTGDELVCPKFQPNIFDSTRCHDCLRQKHLHNSSPEHDTTAAHSQGKDTSTKEDSDVLSVVSSYCDVSRGGCGFKDGSLCILSADCDLCVCDGDDDQSSDSQCDDSIYSSSVSVEEETNVLHYPSSHCRMTRLDQSSHRSSPRGWTEVARSRDAFGSLGFSHGSAKEKRDRESGYFSLGRAAGSRAICDKGSPPPYRHSERGHPLPSNKSPEPKATIPFRNPGLGVPSERRTGEIQNADLMNYPPQPLTPDPVDLSVEVEALAGPRSLSPTPFKQAESLITSKRRVERNLPSSSYPMLGSSQRSSSLSRSSSPGRSISPLRRGESTSSLNTLGFRSGSLVRGREKVSGTPARNGHAGGSQKNLRSLASTVGTVSSVSKSYMDLRGSSRNSEKNSSPVGSTLNRGGSTPSRRSNDGPRQTSVWKSETSPSFEYSHERQSSPHAGRQYDARSQSPKGRKEMDRSSNQIREGRRSASPVRKGYGTEKRSTSNGWCYNRESPPSSRKGYNTQIQASLKKAEVKRASRHSSPSRGHHQSPDQSSLYKTKTSQVNLARELKSRSSSPLRWGNDNPSQSLPRKTEIGRRSATLRHDPTGHAPLRNTASDRTDSASYVKDTNKSQCESNPPLGHWRGSTHSLLSQSVSRSSSPSRNSSSHRSAPVAWETSQSVSKRSSVKPEREIQSSTPNRRPSVSQKQSLSPSMQRHTSSQSSMDSESSHLSAGSSGLNREEYTMMADLPKVKTVMQREGPSHLDRLRSQQRRELSLYKPASHCQSKAPNSDWDEVEEERDAGRLSRAHSPSSLHTQTASSPSSEQIHKNPSRSSEHKQKAHRPSVYFSCSVEQTDEESVQQALSGWSLSCLCSVLIGCSLPLISPRDPPREHSSSSSSNSVKLSLSSIETVYRFNC</sequence>
<feature type="compositionally biased region" description="Low complexity" evidence="1">
    <location>
        <begin position="298"/>
        <end position="322"/>
    </location>
</feature>
<feature type="compositionally biased region" description="Low complexity" evidence="1">
    <location>
        <begin position="705"/>
        <end position="724"/>
    </location>
</feature>
<gene>
    <name evidence="2" type="ORF">IRJ41_023778</name>
</gene>
<proteinExistence type="predicted"/>
<dbReference type="Proteomes" id="UP001059041">
    <property type="component" value="Linkage Group LG11"/>
</dbReference>
<organism evidence="2 3">
    <name type="scientific">Triplophysa rosa</name>
    <name type="common">Cave loach</name>
    <dbReference type="NCBI Taxonomy" id="992332"/>
    <lineage>
        <taxon>Eukaryota</taxon>
        <taxon>Metazoa</taxon>
        <taxon>Chordata</taxon>
        <taxon>Craniata</taxon>
        <taxon>Vertebrata</taxon>
        <taxon>Euteleostomi</taxon>
        <taxon>Actinopterygii</taxon>
        <taxon>Neopterygii</taxon>
        <taxon>Teleostei</taxon>
        <taxon>Ostariophysi</taxon>
        <taxon>Cypriniformes</taxon>
        <taxon>Nemacheilidae</taxon>
        <taxon>Triplophysa</taxon>
    </lineage>
</organism>
<feature type="region of interest" description="Disordered" evidence="1">
    <location>
        <begin position="34"/>
        <end position="56"/>
    </location>
</feature>
<accession>A0A9W7TWG6</accession>
<feature type="region of interest" description="Disordered" evidence="1">
    <location>
        <begin position="763"/>
        <end position="827"/>
    </location>
</feature>
<feature type="compositionally biased region" description="Polar residues" evidence="1">
    <location>
        <begin position="680"/>
        <end position="704"/>
    </location>
</feature>
<feature type="compositionally biased region" description="Basic and acidic residues" evidence="1">
    <location>
        <begin position="36"/>
        <end position="56"/>
    </location>
</feature>